<evidence type="ECO:0000313" key="6">
    <source>
        <dbReference type="EMBL" id="WAR03657.1"/>
    </source>
</evidence>
<keyword evidence="7" id="KW-1185">Reference proteome</keyword>
<dbReference type="SUPFAM" id="SSF53137">
    <property type="entry name" value="Translational machinery components"/>
    <property type="match status" value="1"/>
</dbReference>
<accession>A0ABY7E4C0</accession>
<comment type="similarity">
    <text evidence="2">Belongs to the universal ribosomal protein uL18 family.</text>
</comment>
<name>A0ABY7E4C0_MYAAR</name>
<dbReference type="CDD" id="cd00432">
    <property type="entry name" value="Ribosomal_L18_L5e"/>
    <property type="match status" value="1"/>
</dbReference>
<dbReference type="Gene3D" id="3.30.420.80">
    <property type="entry name" value="Ribosomal protein S11"/>
    <property type="match status" value="1"/>
</dbReference>
<gene>
    <name evidence="6" type="ORF">MAR_010215</name>
</gene>
<dbReference type="PANTHER" id="PTHR12899">
    <property type="entry name" value="39S RIBOSOMAL PROTEIN L18, MITOCHONDRIAL"/>
    <property type="match status" value="1"/>
</dbReference>
<dbReference type="PANTHER" id="PTHR12899:SF3">
    <property type="entry name" value="LARGE RIBOSOMAL SUBUNIT PROTEIN UL18M"/>
    <property type="match status" value="1"/>
</dbReference>
<keyword evidence="4" id="KW-0496">Mitochondrion</keyword>
<evidence type="ECO:0000256" key="3">
    <source>
        <dbReference type="ARBA" id="ARBA00022980"/>
    </source>
</evidence>
<dbReference type="EMBL" id="CP111015">
    <property type="protein sequence ID" value="WAR03657.1"/>
    <property type="molecule type" value="Genomic_DNA"/>
</dbReference>
<proteinExistence type="inferred from homology"/>
<comment type="subcellular location">
    <subcellularLocation>
        <location evidence="1">Mitochondrion</location>
    </subcellularLocation>
</comment>
<organism evidence="6 7">
    <name type="scientific">Mya arenaria</name>
    <name type="common">Soft-shell clam</name>
    <dbReference type="NCBI Taxonomy" id="6604"/>
    <lineage>
        <taxon>Eukaryota</taxon>
        <taxon>Metazoa</taxon>
        <taxon>Spiralia</taxon>
        <taxon>Lophotrochozoa</taxon>
        <taxon>Mollusca</taxon>
        <taxon>Bivalvia</taxon>
        <taxon>Autobranchia</taxon>
        <taxon>Heteroconchia</taxon>
        <taxon>Euheterodonta</taxon>
        <taxon>Imparidentia</taxon>
        <taxon>Neoheterodontei</taxon>
        <taxon>Myida</taxon>
        <taxon>Myoidea</taxon>
        <taxon>Myidae</taxon>
        <taxon>Mya</taxon>
    </lineage>
</organism>
<keyword evidence="3" id="KW-0689">Ribosomal protein</keyword>
<evidence type="ECO:0000256" key="1">
    <source>
        <dbReference type="ARBA" id="ARBA00004173"/>
    </source>
</evidence>
<protein>
    <submittedName>
        <fullName evidence="6">RM18-like protein</fullName>
    </submittedName>
</protein>
<dbReference type="InterPro" id="IPR036967">
    <property type="entry name" value="Ribosomal_uS11_sf"/>
</dbReference>
<dbReference type="Proteomes" id="UP001164746">
    <property type="component" value="Chromosome 4"/>
</dbReference>
<sequence>MSFLRNISPAVLDTTVFSCKILNVPGLRSIHTACRCESIPNRDIKINPLFLNRNPRLVYDKSRMYACVVHGSGKLVLEASSTEPALLRYLYSTKDVSASYNLGILLARRMLEAGITDVFYDHDLDTDLNSEKKSAFFKALEENAIKLSEPDVVKFESEPGIDYEGYSRLGEKPVYRHDYQKLTRDE</sequence>
<evidence type="ECO:0000313" key="7">
    <source>
        <dbReference type="Proteomes" id="UP001164746"/>
    </source>
</evidence>
<reference evidence="6" key="1">
    <citation type="submission" date="2022-11" db="EMBL/GenBank/DDBJ databases">
        <title>Centuries of genome instability and evolution in soft-shell clam transmissible cancer (bioRxiv).</title>
        <authorList>
            <person name="Hart S.F.M."/>
            <person name="Yonemitsu M.A."/>
            <person name="Giersch R.M."/>
            <person name="Beal B.F."/>
            <person name="Arriagada G."/>
            <person name="Davis B.W."/>
            <person name="Ostrander E.A."/>
            <person name="Goff S.P."/>
            <person name="Metzger M.J."/>
        </authorList>
    </citation>
    <scope>NUCLEOTIDE SEQUENCE</scope>
    <source>
        <strain evidence="6">MELC-2E11</strain>
        <tissue evidence="6">Siphon/mantle</tissue>
    </source>
</reference>
<keyword evidence="5" id="KW-0687">Ribonucleoprotein</keyword>
<evidence type="ECO:0000256" key="4">
    <source>
        <dbReference type="ARBA" id="ARBA00023128"/>
    </source>
</evidence>
<evidence type="ECO:0000256" key="5">
    <source>
        <dbReference type="ARBA" id="ARBA00023274"/>
    </source>
</evidence>
<dbReference type="InterPro" id="IPR057268">
    <property type="entry name" value="Ribosomal_L18"/>
</dbReference>
<dbReference type="InterPro" id="IPR005484">
    <property type="entry name" value="Ribosomal_uL18_bac/plant/anim"/>
</dbReference>
<evidence type="ECO:0000256" key="2">
    <source>
        <dbReference type="ARBA" id="ARBA00007116"/>
    </source>
</evidence>